<dbReference type="HAMAP" id="MF_01629">
    <property type="entry name" value="PdxH"/>
    <property type="match status" value="1"/>
</dbReference>
<dbReference type="EC" id="1.4.3.5" evidence="7"/>
<dbReference type="NCBIfam" id="TIGR00558">
    <property type="entry name" value="pdxH"/>
    <property type="match status" value="1"/>
</dbReference>
<evidence type="ECO:0000313" key="15">
    <source>
        <dbReference type="Proteomes" id="UP001374579"/>
    </source>
</evidence>
<gene>
    <name evidence="14" type="ORF">V1264_013856</name>
</gene>
<dbReference type="InterPro" id="IPR019740">
    <property type="entry name" value="Pyridox_Oxase_CS"/>
</dbReference>
<comment type="function">
    <text evidence="2">Catalyzes the oxidation of either pyridoxine 5'-phosphate (PNP) or pyridoxamine 5'-phosphate (PMP) into pyridoxal 5'-phosphate (PLP).</text>
</comment>
<dbReference type="FunFam" id="2.30.110.10:FF:000005">
    <property type="entry name" value="NAD(P)H-hydrate epimerase"/>
    <property type="match status" value="1"/>
</dbReference>
<evidence type="ECO:0000256" key="9">
    <source>
        <dbReference type="ARBA" id="ARBA00022643"/>
    </source>
</evidence>
<dbReference type="Pfam" id="PF10590">
    <property type="entry name" value="PNP_phzG_C"/>
    <property type="match status" value="1"/>
</dbReference>
<comment type="caution">
    <text evidence="14">The sequence shown here is derived from an EMBL/GenBank/DDBJ whole genome shotgun (WGS) entry which is preliminary data.</text>
</comment>
<dbReference type="EMBL" id="JBAMIC010000003">
    <property type="protein sequence ID" value="KAK7109897.1"/>
    <property type="molecule type" value="Genomic_DNA"/>
</dbReference>
<evidence type="ECO:0000256" key="10">
    <source>
        <dbReference type="ARBA" id="ARBA00023002"/>
    </source>
</evidence>
<dbReference type="PROSITE" id="PS01064">
    <property type="entry name" value="PYRIDOX_OXIDASE"/>
    <property type="match status" value="1"/>
</dbReference>
<evidence type="ECO:0000256" key="4">
    <source>
        <dbReference type="ARBA" id="ARBA00005037"/>
    </source>
</evidence>
<dbReference type="Gene3D" id="2.30.110.10">
    <property type="entry name" value="Electron Transport, Fmn-binding Protein, Chain A"/>
    <property type="match status" value="1"/>
</dbReference>
<evidence type="ECO:0000256" key="6">
    <source>
        <dbReference type="ARBA" id="ARBA00011738"/>
    </source>
</evidence>
<evidence type="ECO:0000256" key="11">
    <source>
        <dbReference type="ARBA" id="ARBA00023096"/>
    </source>
</evidence>
<evidence type="ECO:0000256" key="5">
    <source>
        <dbReference type="ARBA" id="ARBA00007301"/>
    </source>
</evidence>
<dbReference type="GO" id="GO:0008615">
    <property type="term" value="P:pyridoxine biosynthetic process"/>
    <property type="evidence" value="ECO:0007669"/>
    <property type="project" value="UniProtKB-KW"/>
</dbReference>
<keyword evidence="10" id="KW-0560">Oxidoreductase</keyword>
<evidence type="ECO:0000313" key="14">
    <source>
        <dbReference type="EMBL" id="KAK7109897.1"/>
    </source>
</evidence>
<feature type="domain" description="Pyridoxine 5'-phosphate oxidase dimerisation C-terminal" evidence="13">
    <location>
        <begin position="202"/>
        <end position="256"/>
    </location>
</feature>
<dbReference type="NCBIfam" id="NF004231">
    <property type="entry name" value="PRK05679.1"/>
    <property type="match status" value="1"/>
</dbReference>
<reference evidence="14 15" key="1">
    <citation type="submission" date="2024-02" db="EMBL/GenBank/DDBJ databases">
        <title>Chromosome-scale genome assembly of the rough periwinkle Littorina saxatilis.</title>
        <authorList>
            <person name="De Jode A."/>
            <person name="Faria R."/>
            <person name="Formenti G."/>
            <person name="Sims Y."/>
            <person name="Smith T.P."/>
            <person name="Tracey A."/>
            <person name="Wood J.M.D."/>
            <person name="Zagrodzka Z.B."/>
            <person name="Johannesson K."/>
            <person name="Butlin R.K."/>
            <person name="Leder E.H."/>
        </authorList>
    </citation>
    <scope>NUCLEOTIDE SEQUENCE [LARGE SCALE GENOMIC DNA]</scope>
    <source>
        <strain evidence="14">Snail1</strain>
        <tissue evidence="14">Muscle</tissue>
    </source>
</reference>
<keyword evidence="15" id="KW-1185">Reference proteome</keyword>
<dbReference type="Proteomes" id="UP001374579">
    <property type="component" value="Unassembled WGS sequence"/>
</dbReference>
<feature type="domain" description="Pyridoxamine 5'-phosphate oxidase N-terminal" evidence="12">
    <location>
        <begin position="69"/>
        <end position="185"/>
    </location>
</feature>
<evidence type="ECO:0000259" key="13">
    <source>
        <dbReference type="Pfam" id="PF10590"/>
    </source>
</evidence>
<dbReference type="InterPro" id="IPR011576">
    <property type="entry name" value="Pyridox_Oxase_N"/>
</dbReference>
<organism evidence="14 15">
    <name type="scientific">Littorina saxatilis</name>
    <dbReference type="NCBI Taxonomy" id="31220"/>
    <lineage>
        <taxon>Eukaryota</taxon>
        <taxon>Metazoa</taxon>
        <taxon>Spiralia</taxon>
        <taxon>Lophotrochozoa</taxon>
        <taxon>Mollusca</taxon>
        <taxon>Gastropoda</taxon>
        <taxon>Caenogastropoda</taxon>
        <taxon>Littorinimorpha</taxon>
        <taxon>Littorinoidea</taxon>
        <taxon>Littorinidae</taxon>
        <taxon>Littorina</taxon>
    </lineage>
</organism>
<evidence type="ECO:0000256" key="2">
    <source>
        <dbReference type="ARBA" id="ARBA00003691"/>
    </source>
</evidence>
<protein>
    <recommendedName>
        <fullName evidence="7">pyridoxal 5'-phosphate synthase</fullName>
        <ecNumber evidence="7">1.4.3.5</ecNumber>
    </recommendedName>
</protein>
<keyword evidence="9" id="KW-0288">FMN</keyword>
<dbReference type="PIRSF" id="PIRSF000190">
    <property type="entry name" value="Pyd_amn-ph_oxd"/>
    <property type="match status" value="1"/>
</dbReference>
<comment type="similarity">
    <text evidence="5">Belongs to the pyridoxamine 5'-phosphate oxidase family.</text>
</comment>
<evidence type="ECO:0000259" key="12">
    <source>
        <dbReference type="Pfam" id="PF01243"/>
    </source>
</evidence>
<evidence type="ECO:0000256" key="8">
    <source>
        <dbReference type="ARBA" id="ARBA00022630"/>
    </source>
</evidence>
<keyword evidence="11" id="KW-0664">Pyridoxine biosynthesis</keyword>
<dbReference type="GO" id="GO:0004733">
    <property type="term" value="F:pyridoxamine phosphate oxidase activity"/>
    <property type="evidence" value="ECO:0007669"/>
    <property type="project" value="UniProtKB-EC"/>
</dbReference>
<evidence type="ECO:0000256" key="7">
    <source>
        <dbReference type="ARBA" id="ARBA00012801"/>
    </source>
</evidence>
<dbReference type="SUPFAM" id="SSF50475">
    <property type="entry name" value="FMN-binding split barrel"/>
    <property type="match status" value="1"/>
</dbReference>
<accession>A0AAN9BQJ0</accession>
<comment type="subunit">
    <text evidence="6">Homodimer.</text>
</comment>
<comment type="pathway">
    <text evidence="4">Cofactor metabolism; pyridoxal 5'-phosphate salvage; pyridoxal 5'-phosphate from pyridoxine 5'-phosphate: step 1/1.</text>
</comment>
<dbReference type="InterPro" id="IPR000659">
    <property type="entry name" value="Pyridox_Oxase"/>
</dbReference>
<dbReference type="PANTHER" id="PTHR10851:SF0">
    <property type="entry name" value="PYRIDOXINE-5'-PHOSPHATE OXIDASE"/>
    <property type="match status" value="1"/>
</dbReference>
<comment type="pathway">
    <text evidence="3">Cofactor metabolism; pyridoxal 5'-phosphate salvage; pyridoxal 5'-phosphate from pyridoxamine 5'-phosphate: step 1/1.</text>
</comment>
<sequence>MFMTYLVKRSAHLCKPVFRRAYTEMADLSAMRHPYHGKNEIFDVKDLVSREPFGQFKHWFDEAVKINTIEEANAMAIATATKDGFPSVRTVLMKSFDKEGIVFYTNYGSRKAKELEENPRCSLMFYWEPVKRSVRIEGTVERIPDAESDAYFHSRPRASQIGALVSNQTTVIPSRESLDKRNEEFLAKYSDEKTVVPKPDYWGGYRVVPAVFEFWQGQTNRLHDRLRFRKAKSGETVDKNQTKEMDDGWLLERLCP</sequence>
<evidence type="ECO:0000256" key="1">
    <source>
        <dbReference type="ARBA" id="ARBA00001917"/>
    </source>
</evidence>
<dbReference type="Pfam" id="PF01243">
    <property type="entry name" value="PNPOx_N"/>
    <property type="match status" value="1"/>
</dbReference>
<dbReference type="PANTHER" id="PTHR10851">
    <property type="entry name" value="PYRIDOXINE-5-PHOSPHATE OXIDASE"/>
    <property type="match status" value="1"/>
</dbReference>
<proteinExistence type="inferred from homology"/>
<dbReference type="AlphaFoldDB" id="A0AAN9BQJ0"/>
<dbReference type="InterPro" id="IPR019576">
    <property type="entry name" value="Pyridoxamine_oxidase_dimer_C"/>
</dbReference>
<dbReference type="GO" id="GO:0010181">
    <property type="term" value="F:FMN binding"/>
    <property type="evidence" value="ECO:0007669"/>
    <property type="project" value="InterPro"/>
</dbReference>
<dbReference type="InterPro" id="IPR012349">
    <property type="entry name" value="Split_barrel_FMN-bd"/>
</dbReference>
<name>A0AAN9BQJ0_9CAEN</name>
<keyword evidence="8" id="KW-0285">Flavoprotein</keyword>
<comment type="cofactor">
    <cofactor evidence="1">
        <name>FMN</name>
        <dbReference type="ChEBI" id="CHEBI:58210"/>
    </cofactor>
</comment>
<evidence type="ECO:0000256" key="3">
    <source>
        <dbReference type="ARBA" id="ARBA00004738"/>
    </source>
</evidence>